<evidence type="ECO:0000313" key="4">
    <source>
        <dbReference type="EMBL" id="NXS66401.1"/>
    </source>
</evidence>
<dbReference type="Proteomes" id="UP000580171">
    <property type="component" value="Unassembled WGS sequence"/>
</dbReference>
<feature type="binding site" evidence="2">
    <location>
        <position position="158"/>
    </location>
    <ligand>
        <name>Mg(2+)</name>
        <dbReference type="ChEBI" id="CHEBI:18420"/>
        <label>1</label>
        <note>catalytic</note>
    </ligand>
</feature>
<feature type="region of interest" description="Disordered" evidence="3">
    <location>
        <begin position="81"/>
        <end position="108"/>
    </location>
</feature>
<evidence type="ECO:0000256" key="2">
    <source>
        <dbReference type="PIRSR" id="PIRSR600760-2"/>
    </source>
</evidence>
<dbReference type="InterPro" id="IPR020550">
    <property type="entry name" value="Inositol_monophosphatase_CS"/>
</dbReference>
<gene>
    <name evidence="4" type="primary">Inpp1</name>
    <name evidence="4" type="ORF">PANHAL_R13471</name>
</gene>
<dbReference type="SUPFAM" id="SSF56655">
    <property type="entry name" value="Carbohydrate phosphatase"/>
    <property type="match status" value="1"/>
</dbReference>
<dbReference type="InterPro" id="IPR044897">
    <property type="entry name" value="INPP1_dom_1"/>
</dbReference>
<feature type="binding site" evidence="2">
    <location>
        <position position="161"/>
    </location>
    <ligand>
        <name>Mg(2+)</name>
        <dbReference type="ChEBI" id="CHEBI:18420"/>
        <label>1</label>
        <note>catalytic</note>
    </ligand>
</feature>
<dbReference type="GO" id="GO:0004441">
    <property type="term" value="F:inositol-1,4-bisphosphate 1-phosphatase activity"/>
    <property type="evidence" value="ECO:0007669"/>
    <property type="project" value="TreeGrafter"/>
</dbReference>
<dbReference type="Pfam" id="PF00459">
    <property type="entry name" value="Inositol_P"/>
    <property type="match status" value="1"/>
</dbReference>
<dbReference type="InterPro" id="IPR050725">
    <property type="entry name" value="CysQ/Inositol_MonoPase"/>
</dbReference>
<evidence type="ECO:0000256" key="1">
    <source>
        <dbReference type="ARBA" id="ARBA00009759"/>
    </source>
</evidence>
<dbReference type="OrthoDB" id="9977309at2759"/>
<comment type="caution">
    <text evidence="4">The sequence shown here is derived from an EMBL/GenBank/DDBJ whole genome shotgun (WGS) entry which is preliminary data.</text>
</comment>
<feature type="non-terminal residue" evidence="4">
    <location>
        <position position="1"/>
    </location>
</feature>
<accession>A0A7L2W9A9</accession>
<reference evidence="4 5" key="1">
    <citation type="submission" date="2019-09" db="EMBL/GenBank/DDBJ databases">
        <title>Bird 10,000 Genomes (B10K) Project - Family phase.</title>
        <authorList>
            <person name="Zhang G."/>
        </authorList>
    </citation>
    <scope>NUCLEOTIDE SEQUENCE [LARGE SCALE GENOMIC DNA]</scope>
    <source>
        <strain evidence="4">B10K-DU-012-58</strain>
        <tissue evidence="4">Muscle</tissue>
    </source>
</reference>
<keyword evidence="2" id="KW-0479">Metal-binding</keyword>
<dbReference type="AlphaFoldDB" id="A0A7L2W9A9"/>
<dbReference type="Gene3D" id="3.30.540.10">
    <property type="entry name" value="Fructose-1,6-Bisphosphatase, subunit A, domain 1"/>
    <property type="match status" value="1"/>
</dbReference>
<sequence>MAGLLQALVGASEKAAHIARLCRREEPLFQLLVAEKTGADRNRRFLQDFKTLADVLIQEVIKHDLGKEFPELRGHIHGEESNEFRNGQGESRGSSGAGGPPHTGGHGAVAEAGVLAGETRAAAELLAAAVHRDVALEDVELAGVALSIPPQDLAVWIDPIDSTNEYIGGREDVAPIDGIAPAGLCSALVLVGAYDRQTGCPVLGVINEPFFRRDPLTRRWQGRYHWGVAYGDTRLCSLSPPPPRPTPCVVLSRAERDAVRAALGPLCGDRLRFAAGAGYKMLCVILGLADAYVLSEGSTFAWDACAPHAILRALGGGIVALAGALRVRRAGDAGPPPELVYNLPAEGVAGAERWANRGGLVAYAHPRHLEAVLAAL</sequence>
<feature type="binding site" evidence="2">
    <location>
        <position position="160"/>
    </location>
    <ligand>
        <name>Mg(2+)</name>
        <dbReference type="ChEBI" id="CHEBI:18420"/>
        <label>1</label>
        <note>catalytic</note>
    </ligand>
</feature>
<keyword evidence="2" id="KW-0460">Magnesium</keyword>
<dbReference type="PANTHER" id="PTHR43028">
    <property type="entry name" value="3'(2'),5'-BISPHOSPHATE NUCLEOTIDASE 1"/>
    <property type="match status" value="1"/>
</dbReference>
<organism evidence="4 5">
    <name type="scientific">Pandion haliaetus</name>
    <name type="common">Osprey</name>
    <name type="synonym">Falco haliaetus</name>
    <dbReference type="NCBI Taxonomy" id="56262"/>
    <lineage>
        <taxon>Eukaryota</taxon>
        <taxon>Metazoa</taxon>
        <taxon>Chordata</taxon>
        <taxon>Craniata</taxon>
        <taxon>Vertebrata</taxon>
        <taxon>Euteleostomi</taxon>
        <taxon>Archelosauria</taxon>
        <taxon>Archosauria</taxon>
        <taxon>Dinosauria</taxon>
        <taxon>Saurischia</taxon>
        <taxon>Theropoda</taxon>
        <taxon>Coelurosauria</taxon>
        <taxon>Aves</taxon>
        <taxon>Neognathae</taxon>
        <taxon>Neoaves</taxon>
        <taxon>Telluraves</taxon>
        <taxon>Accipitrimorphae</taxon>
        <taxon>Accipitriformes</taxon>
        <taxon>Pandionidae</taxon>
        <taxon>Pandion</taxon>
    </lineage>
</organism>
<dbReference type="InterPro" id="IPR000760">
    <property type="entry name" value="Inositol_monophosphatase-like"/>
</dbReference>
<name>A0A7L2W9A9_PANHA</name>
<evidence type="ECO:0000256" key="3">
    <source>
        <dbReference type="SAM" id="MobiDB-lite"/>
    </source>
</evidence>
<feature type="compositionally biased region" description="Gly residues" evidence="3">
    <location>
        <begin position="95"/>
        <end position="107"/>
    </location>
</feature>
<keyword evidence="5" id="KW-1185">Reference proteome</keyword>
<dbReference type="Gene3D" id="3.40.190.80">
    <property type="match status" value="1"/>
</dbReference>
<dbReference type="PANTHER" id="PTHR43028:SF3">
    <property type="entry name" value="INOSITOL POLYPHOSPHATE 1-PHOSPHATASE"/>
    <property type="match status" value="1"/>
</dbReference>
<dbReference type="GO" id="GO:0046872">
    <property type="term" value="F:metal ion binding"/>
    <property type="evidence" value="ECO:0007669"/>
    <property type="project" value="UniProtKB-KW"/>
</dbReference>
<feature type="binding site" evidence="2">
    <location>
        <position position="303"/>
    </location>
    <ligand>
        <name>Mg(2+)</name>
        <dbReference type="ChEBI" id="CHEBI:18420"/>
        <label>1</label>
        <note>catalytic</note>
    </ligand>
</feature>
<protein>
    <submittedName>
        <fullName evidence="4">INPP phosphatase</fullName>
    </submittedName>
</protein>
<proteinExistence type="inferred from homology"/>
<dbReference type="GO" id="GO:0046854">
    <property type="term" value="P:phosphatidylinositol phosphate biosynthetic process"/>
    <property type="evidence" value="ECO:0007669"/>
    <property type="project" value="InterPro"/>
</dbReference>
<evidence type="ECO:0000313" key="5">
    <source>
        <dbReference type="Proteomes" id="UP000580171"/>
    </source>
</evidence>
<comment type="similarity">
    <text evidence="1">Belongs to the inositol monophosphatase superfamily.</text>
</comment>
<comment type="cofactor">
    <cofactor evidence="2">
        <name>Mg(2+)</name>
        <dbReference type="ChEBI" id="CHEBI:18420"/>
    </cofactor>
</comment>
<dbReference type="PROSITE" id="PS00630">
    <property type="entry name" value="IMP_2"/>
    <property type="match status" value="1"/>
</dbReference>
<feature type="non-terminal residue" evidence="4">
    <location>
        <position position="376"/>
    </location>
</feature>
<dbReference type="Gene3D" id="4.10.460.10">
    <property type="entry name" value="Inositol Polyphosphate 1-phosphatase, domain 1"/>
    <property type="match status" value="1"/>
</dbReference>
<feature type="binding site" evidence="2">
    <location>
        <position position="79"/>
    </location>
    <ligand>
        <name>Mg(2+)</name>
        <dbReference type="ChEBI" id="CHEBI:18420"/>
        <label>1</label>
        <note>catalytic</note>
    </ligand>
</feature>
<dbReference type="EMBL" id="VYZV01006782">
    <property type="protein sequence ID" value="NXS66401.1"/>
    <property type="molecule type" value="Genomic_DNA"/>
</dbReference>